<keyword evidence="3" id="KW-1185">Reference proteome</keyword>
<proteinExistence type="predicted"/>
<dbReference type="AlphaFoldDB" id="A0A1H4MIF8"/>
<name>A0A1H4MIF8_9MICO</name>
<dbReference type="InterPro" id="IPR011991">
    <property type="entry name" value="ArsR-like_HTH"/>
</dbReference>
<dbReference type="EMBL" id="FNRY01000001">
    <property type="protein sequence ID" value="SEB82703.1"/>
    <property type="molecule type" value="Genomic_DNA"/>
</dbReference>
<dbReference type="SMART" id="SM00418">
    <property type="entry name" value="HTH_ARSR"/>
    <property type="match status" value="1"/>
</dbReference>
<dbReference type="InterPro" id="IPR036390">
    <property type="entry name" value="WH_DNA-bd_sf"/>
</dbReference>
<dbReference type="Gene3D" id="1.10.10.10">
    <property type="entry name" value="Winged helix-like DNA-binding domain superfamily/Winged helix DNA-binding domain"/>
    <property type="match status" value="1"/>
</dbReference>
<evidence type="ECO:0000313" key="3">
    <source>
        <dbReference type="Proteomes" id="UP000199183"/>
    </source>
</evidence>
<sequence>MSGMATPLAANYRTLSSISRIDLLHMLMTRGTLSVDELAEATGLHANTTREHLHRLIDAGFVRSETLHKDSRGRPRLLYTAVTDPDDPHRAERVKQAFERADQVRRLVSPATASEPVSAADRQLDLLEDHMDECGFDASVDADELRLTVHECPYDKLAADHPQVCQVHYGLLSASIDQIDGPLEASELHARDPHTGCWVRLRQRDRNNDAAEAS</sequence>
<evidence type="ECO:0000259" key="1">
    <source>
        <dbReference type="SMART" id="SM00418"/>
    </source>
</evidence>
<dbReference type="OrthoDB" id="3399802at2"/>
<dbReference type="Pfam" id="PF12840">
    <property type="entry name" value="HTH_20"/>
    <property type="match status" value="1"/>
</dbReference>
<dbReference type="InterPro" id="IPR001845">
    <property type="entry name" value="HTH_ArsR_DNA-bd_dom"/>
</dbReference>
<dbReference type="InterPro" id="IPR036388">
    <property type="entry name" value="WH-like_DNA-bd_sf"/>
</dbReference>
<organism evidence="2 3">
    <name type="scientific">Paramicrobacterium humi</name>
    <dbReference type="NCBI Taxonomy" id="640635"/>
    <lineage>
        <taxon>Bacteria</taxon>
        <taxon>Bacillati</taxon>
        <taxon>Actinomycetota</taxon>
        <taxon>Actinomycetes</taxon>
        <taxon>Micrococcales</taxon>
        <taxon>Microbacteriaceae</taxon>
        <taxon>Paramicrobacterium</taxon>
    </lineage>
</organism>
<dbReference type="CDD" id="cd00090">
    <property type="entry name" value="HTH_ARSR"/>
    <property type="match status" value="1"/>
</dbReference>
<dbReference type="SUPFAM" id="SSF46785">
    <property type="entry name" value="Winged helix' DNA-binding domain"/>
    <property type="match status" value="1"/>
</dbReference>
<dbReference type="Proteomes" id="UP000199183">
    <property type="component" value="Unassembled WGS sequence"/>
</dbReference>
<gene>
    <name evidence="2" type="ORF">SAMN04489806_1881</name>
</gene>
<protein>
    <submittedName>
        <fullName evidence="2">Predicted transcriptional regulator, ArsR family</fullName>
    </submittedName>
</protein>
<reference evidence="2 3" key="1">
    <citation type="submission" date="2016-10" db="EMBL/GenBank/DDBJ databases">
        <authorList>
            <person name="de Groot N.N."/>
        </authorList>
    </citation>
    <scope>NUCLEOTIDE SEQUENCE [LARGE SCALE GENOMIC DNA]</scope>
    <source>
        <strain evidence="2 3">DSM 21799</strain>
    </source>
</reference>
<feature type="domain" description="HTH arsR-type" evidence="1">
    <location>
        <begin position="13"/>
        <end position="99"/>
    </location>
</feature>
<accession>A0A1H4MIF8</accession>
<dbReference type="STRING" id="640635.SAMN04489806_1881"/>
<dbReference type="GO" id="GO:0003700">
    <property type="term" value="F:DNA-binding transcription factor activity"/>
    <property type="evidence" value="ECO:0007669"/>
    <property type="project" value="InterPro"/>
</dbReference>
<evidence type="ECO:0000313" key="2">
    <source>
        <dbReference type="EMBL" id="SEB82703.1"/>
    </source>
</evidence>